<dbReference type="PANTHER" id="PTHR38221:SF1">
    <property type="entry name" value="OVULE PROTEIN"/>
    <property type="match status" value="1"/>
</dbReference>
<sequence length="380" mass="41951">MADDPFVFMIEDCQIPSSQEEILRDCPLLGQPINSPGDGVTSILPEIAQDAGEDRVCRDVFVTPPEEQSYFSPCVCHKAVQTDDESVTQGFDYFTRYADGAMSVDLGDDSDLRFSLDELNLMTDTTMVAGCSFWNDGARGIEISNGKKDKFQVSGRELSPNDTIGEPRHKRMKALEQNLGFKSSQACSEIEPQKIGDDLQICEATLVSNQKGPCNSVADPRCQENIQIGSDKENDFVGISVEKNLGSGENLGNHLTPSGIASTEEYVENIESKEQNCEAEKLAGISEGNKKVNETAETSENNGSGKLTKLRIIAERLKDITKGKSEDEKAVSFVFDVFKALTTTEDSEKEDNLENVSFLELARSRGFTFPTPWWWMDTNT</sequence>
<reference evidence="1" key="1">
    <citation type="submission" date="2023-10" db="EMBL/GenBank/DDBJ databases">
        <title>Chromosome-level genome of the transformable northern wattle, Acacia crassicarpa.</title>
        <authorList>
            <person name="Massaro I."/>
            <person name="Sinha N.R."/>
            <person name="Poethig S."/>
            <person name="Leichty A.R."/>
        </authorList>
    </citation>
    <scope>NUCLEOTIDE SEQUENCE</scope>
    <source>
        <strain evidence="1">Acra3RX</strain>
        <tissue evidence="1">Leaf</tissue>
    </source>
</reference>
<dbReference type="Proteomes" id="UP001293593">
    <property type="component" value="Unassembled WGS sequence"/>
</dbReference>
<evidence type="ECO:0000313" key="2">
    <source>
        <dbReference type="Proteomes" id="UP001293593"/>
    </source>
</evidence>
<organism evidence="1 2">
    <name type="scientific">Acacia crassicarpa</name>
    <name type="common">northern wattle</name>
    <dbReference type="NCBI Taxonomy" id="499986"/>
    <lineage>
        <taxon>Eukaryota</taxon>
        <taxon>Viridiplantae</taxon>
        <taxon>Streptophyta</taxon>
        <taxon>Embryophyta</taxon>
        <taxon>Tracheophyta</taxon>
        <taxon>Spermatophyta</taxon>
        <taxon>Magnoliopsida</taxon>
        <taxon>eudicotyledons</taxon>
        <taxon>Gunneridae</taxon>
        <taxon>Pentapetalae</taxon>
        <taxon>rosids</taxon>
        <taxon>fabids</taxon>
        <taxon>Fabales</taxon>
        <taxon>Fabaceae</taxon>
        <taxon>Caesalpinioideae</taxon>
        <taxon>mimosoid clade</taxon>
        <taxon>Acacieae</taxon>
        <taxon>Acacia</taxon>
    </lineage>
</organism>
<name>A0AAE1MYD1_9FABA</name>
<dbReference type="PANTHER" id="PTHR38221">
    <property type="entry name" value="BNAA04G14260D PROTEIN"/>
    <property type="match status" value="1"/>
</dbReference>
<gene>
    <name evidence="1" type="ORF">QN277_011188</name>
</gene>
<evidence type="ECO:0000313" key="1">
    <source>
        <dbReference type="EMBL" id="KAK4279401.1"/>
    </source>
</evidence>
<comment type="caution">
    <text evidence="1">The sequence shown here is derived from an EMBL/GenBank/DDBJ whole genome shotgun (WGS) entry which is preliminary data.</text>
</comment>
<keyword evidence="2" id="KW-1185">Reference proteome</keyword>
<proteinExistence type="predicted"/>
<dbReference type="EMBL" id="JAWXYG010000002">
    <property type="protein sequence ID" value="KAK4279401.1"/>
    <property type="molecule type" value="Genomic_DNA"/>
</dbReference>
<protein>
    <submittedName>
        <fullName evidence="1">Uncharacterized protein</fullName>
    </submittedName>
</protein>
<accession>A0AAE1MYD1</accession>
<dbReference type="AlphaFoldDB" id="A0AAE1MYD1"/>